<dbReference type="InterPro" id="IPR051164">
    <property type="entry name" value="NmrA-like_oxidored"/>
</dbReference>
<dbReference type="SUPFAM" id="SSF51735">
    <property type="entry name" value="NAD(P)-binding Rossmann-fold domains"/>
    <property type="match status" value="1"/>
</dbReference>
<reference evidence="5 6" key="1">
    <citation type="journal article" date="2021" name="Nat. Commun.">
        <title>Genetic determinants of endophytism in the Arabidopsis root mycobiome.</title>
        <authorList>
            <person name="Mesny F."/>
            <person name="Miyauchi S."/>
            <person name="Thiergart T."/>
            <person name="Pickel B."/>
            <person name="Atanasova L."/>
            <person name="Karlsson M."/>
            <person name="Huettel B."/>
            <person name="Barry K.W."/>
            <person name="Haridas S."/>
            <person name="Chen C."/>
            <person name="Bauer D."/>
            <person name="Andreopoulos W."/>
            <person name="Pangilinan J."/>
            <person name="LaButti K."/>
            <person name="Riley R."/>
            <person name="Lipzen A."/>
            <person name="Clum A."/>
            <person name="Drula E."/>
            <person name="Henrissat B."/>
            <person name="Kohler A."/>
            <person name="Grigoriev I.V."/>
            <person name="Martin F.M."/>
            <person name="Hacquard S."/>
        </authorList>
    </citation>
    <scope>NUCLEOTIDE SEQUENCE [LARGE SCALE GENOMIC DNA]</scope>
    <source>
        <strain evidence="5 6">MPI-CAGE-CH-0241</strain>
    </source>
</reference>
<accession>A0A9P8VQW8</accession>
<keyword evidence="6" id="KW-1185">Reference proteome</keyword>
<dbReference type="Proteomes" id="UP000777438">
    <property type="component" value="Unassembled WGS sequence"/>
</dbReference>
<dbReference type="AlphaFoldDB" id="A0A9P8VQW8"/>
<protein>
    <recommendedName>
        <fullName evidence="4">NmrA-like domain-containing protein</fullName>
    </recommendedName>
</protein>
<dbReference type="InterPro" id="IPR036291">
    <property type="entry name" value="NAD(P)-bd_dom_sf"/>
</dbReference>
<evidence type="ECO:0000256" key="3">
    <source>
        <dbReference type="ARBA" id="ARBA00023002"/>
    </source>
</evidence>
<dbReference type="Gene3D" id="3.40.50.720">
    <property type="entry name" value="NAD(P)-binding Rossmann-like Domain"/>
    <property type="match status" value="1"/>
</dbReference>
<evidence type="ECO:0000256" key="1">
    <source>
        <dbReference type="ARBA" id="ARBA00006328"/>
    </source>
</evidence>
<dbReference type="Pfam" id="PF05368">
    <property type="entry name" value="NmrA"/>
    <property type="match status" value="1"/>
</dbReference>
<evidence type="ECO:0000313" key="6">
    <source>
        <dbReference type="Proteomes" id="UP000777438"/>
    </source>
</evidence>
<keyword evidence="3" id="KW-0560">Oxidoreductase</keyword>
<evidence type="ECO:0000259" key="4">
    <source>
        <dbReference type="Pfam" id="PF05368"/>
    </source>
</evidence>
<comment type="similarity">
    <text evidence="1">Belongs to the NmrA-type oxidoreductase family.</text>
</comment>
<dbReference type="Gene3D" id="3.90.25.10">
    <property type="entry name" value="UDP-galactose 4-epimerase, domain 1"/>
    <property type="match status" value="1"/>
</dbReference>
<organism evidence="5 6">
    <name type="scientific">Thelonectria olida</name>
    <dbReference type="NCBI Taxonomy" id="1576542"/>
    <lineage>
        <taxon>Eukaryota</taxon>
        <taxon>Fungi</taxon>
        <taxon>Dikarya</taxon>
        <taxon>Ascomycota</taxon>
        <taxon>Pezizomycotina</taxon>
        <taxon>Sordariomycetes</taxon>
        <taxon>Hypocreomycetidae</taxon>
        <taxon>Hypocreales</taxon>
        <taxon>Nectriaceae</taxon>
        <taxon>Thelonectria</taxon>
    </lineage>
</organism>
<dbReference type="GO" id="GO:0016491">
    <property type="term" value="F:oxidoreductase activity"/>
    <property type="evidence" value="ECO:0007669"/>
    <property type="project" value="UniProtKB-KW"/>
</dbReference>
<gene>
    <name evidence="5" type="ORF">B0T10DRAFT_588772</name>
</gene>
<dbReference type="EMBL" id="JAGPYM010000046">
    <property type="protein sequence ID" value="KAH6873407.1"/>
    <property type="molecule type" value="Genomic_DNA"/>
</dbReference>
<dbReference type="OrthoDB" id="300709at2759"/>
<sequence>MTSQHSGKKTVVVIGGTGEYGGSVALSLNDNPAFHVRVTTRDPTTEKAQKKSAAGIEVVKADSWESEELGNAFKGAWGLYVNTDSDDPNFKAGIGPPESEMGTTIIDAAKKAGVKHFVYAGLPEASRVTNGEVPILSFDTKHFIFNYAKKAGFETATRVNAGWALENFEKELYRVAFGGFHTFPDDEGNLTLKVFPMGNDPEIVPWTAVRDDYGDQVHAVFLDPARYNGGTYWLLSDPQSFQALPDAYNKWSGIEKARYVPLTGRMTASTPGKTKEVNGLHDYCHWVKGNYLNGEPAHLRDSIPLKRLGAEARGKTGQDLELMTVDRYYQRLLEKSR</sequence>
<keyword evidence="2" id="KW-0521">NADP</keyword>
<feature type="domain" description="NmrA-like" evidence="4">
    <location>
        <begin position="8"/>
        <end position="253"/>
    </location>
</feature>
<proteinExistence type="inferred from homology"/>
<dbReference type="PANTHER" id="PTHR42748:SF30">
    <property type="entry name" value="NMRA-LIKE DOMAIN-CONTAINING PROTEIN"/>
    <property type="match status" value="1"/>
</dbReference>
<evidence type="ECO:0000256" key="2">
    <source>
        <dbReference type="ARBA" id="ARBA00022857"/>
    </source>
</evidence>
<dbReference type="GO" id="GO:0005634">
    <property type="term" value="C:nucleus"/>
    <property type="evidence" value="ECO:0007669"/>
    <property type="project" value="TreeGrafter"/>
</dbReference>
<name>A0A9P8VQW8_9HYPO</name>
<evidence type="ECO:0000313" key="5">
    <source>
        <dbReference type="EMBL" id="KAH6873407.1"/>
    </source>
</evidence>
<dbReference type="InterPro" id="IPR008030">
    <property type="entry name" value="NmrA-like"/>
</dbReference>
<comment type="caution">
    <text evidence="5">The sequence shown here is derived from an EMBL/GenBank/DDBJ whole genome shotgun (WGS) entry which is preliminary data.</text>
</comment>
<dbReference type="PANTHER" id="PTHR42748">
    <property type="entry name" value="NITROGEN METABOLITE REPRESSION PROTEIN NMRA FAMILY MEMBER"/>
    <property type="match status" value="1"/>
</dbReference>